<reference evidence="1 2" key="1">
    <citation type="submission" date="2023-08" db="EMBL/GenBank/DDBJ databases">
        <authorList>
            <person name="Joshi A."/>
            <person name="Thite S."/>
        </authorList>
    </citation>
    <scope>NUCLEOTIDE SEQUENCE [LARGE SCALE GENOMIC DNA]</scope>
    <source>
        <strain evidence="1 2">AC40</strain>
    </source>
</reference>
<name>A0ABT9H120_9GAMM</name>
<keyword evidence="2" id="KW-1185">Reference proteome</keyword>
<evidence type="ECO:0008006" key="3">
    <source>
        <dbReference type="Google" id="ProtNLM"/>
    </source>
</evidence>
<organism evidence="1 2">
    <name type="scientific">Alkalimonas collagenimarina</name>
    <dbReference type="NCBI Taxonomy" id="400390"/>
    <lineage>
        <taxon>Bacteria</taxon>
        <taxon>Pseudomonadati</taxon>
        <taxon>Pseudomonadota</taxon>
        <taxon>Gammaproteobacteria</taxon>
        <taxon>Alkalimonas</taxon>
    </lineage>
</organism>
<dbReference type="EMBL" id="JAUZVZ010000018">
    <property type="protein sequence ID" value="MDP4537016.1"/>
    <property type="molecule type" value="Genomic_DNA"/>
</dbReference>
<proteinExistence type="predicted"/>
<dbReference type="Proteomes" id="UP001231616">
    <property type="component" value="Unassembled WGS sequence"/>
</dbReference>
<evidence type="ECO:0000313" key="2">
    <source>
        <dbReference type="Proteomes" id="UP001231616"/>
    </source>
</evidence>
<evidence type="ECO:0000313" key="1">
    <source>
        <dbReference type="EMBL" id="MDP4537016.1"/>
    </source>
</evidence>
<protein>
    <recommendedName>
        <fullName evidence="3">Lipoprotein</fullName>
    </recommendedName>
</protein>
<gene>
    <name evidence="1" type="ORF">Q3O60_12510</name>
</gene>
<accession>A0ABT9H120</accession>
<sequence length="357" mass="41563">MQKNILLIFLLCLSGCVSYGEYRDKFENYYLSKVLEKDYRANAGSVNADVVWIKSDNSYYSKNGYSLWLRTMVHYANDSDALRSHQLAKLNFKQLSSTRILNNIINISYDSQFDCPDTVMDAWRKFLQDIDISGIFKQFQLQYHVNVFFVSGQSFHNFHRISPDELLLNFYFYLPSDCKQVKQADWSAARFSTITHEITHIEQIWIHDGYRDLFPLPQNLSRRRTDPLKLLGEYIAYKVSFCTEALIVASVIPEDEPLLMVEITVEEGFLKEYNFENLGQYLLEHASFEGTSFTKSRFYSDLGRELVFLWLEQYADSEGFIYNNSTSKGSFLKECKNVLSKPALLDSALEIEAIMTH</sequence>
<dbReference type="RefSeq" id="WP_305894279.1">
    <property type="nucleotide sequence ID" value="NZ_JAUZVZ010000018.1"/>
</dbReference>
<comment type="caution">
    <text evidence="1">The sequence shown here is derived from an EMBL/GenBank/DDBJ whole genome shotgun (WGS) entry which is preliminary data.</text>
</comment>